<dbReference type="EMBL" id="VSSQ01050516">
    <property type="protein sequence ID" value="MPN04601.1"/>
    <property type="molecule type" value="Genomic_DNA"/>
</dbReference>
<dbReference type="InterPro" id="IPR045324">
    <property type="entry name" value="Small_multidrug_res"/>
</dbReference>
<dbReference type="GO" id="GO:0022857">
    <property type="term" value="F:transmembrane transporter activity"/>
    <property type="evidence" value="ECO:0007669"/>
    <property type="project" value="InterPro"/>
</dbReference>
<organism evidence="8">
    <name type="scientific">bioreactor metagenome</name>
    <dbReference type="NCBI Taxonomy" id="1076179"/>
    <lineage>
        <taxon>unclassified sequences</taxon>
        <taxon>metagenomes</taxon>
        <taxon>ecological metagenomes</taxon>
    </lineage>
</organism>
<evidence type="ECO:0000256" key="5">
    <source>
        <dbReference type="ARBA" id="ARBA00022989"/>
    </source>
</evidence>
<dbReference type="FunFam" id="1.10.3730.20:FF:000001">
    <property type="entry name" value="Quaternary ammonium compound resistance transporter SugE"/>
    <property type="match status" value="1"/>
</dbReference>
<protein>
    <submittedName>
        <fullName evidence="8">Quaternary ammonium compound-resistance protein SugE</fullName>
    </submittedName>
</protein>
<gene>
    <name evidence="8" type="primary">sugE_13</name>
    <name evidence="8" type="ORF">SDC9_151844</name>
</gene>
<evidence type="ECO:0000256" key="4">
    <source>
        <dbReference type="ARBA" id="ARBA00022692"/>
    </source>
</evidence>
<evidence type="ECO:0000256" key="6">
    <source>
        <dbReference type="ARBA" id="ARBA00023136"/>
    </source>
</evidence>
<keyword evidence="5 7" id="KW-1133">Transmembrane helix</keyword>
<feature type="transmembrane region" description="Helical" evidence="7">
    <location>
        <begin position="61"/>
        <end position="80"/>
    </location>
</feature>
<evidence type="ECO:0000256" key="7">
    <source>
        <dbReference type="SAM" id="Phobius"/>
    </source>
</evidence>
<evidence type="ECO:0000256" key="2">
    <source>
        <dbReference type="ARBA" id="ARBA00022448"/>
    </source>
</evidence>
<feature type="transmembrane region" description="Helical" evidence="7">
    <location>
        <begin position="6"/>
        <end position="22"/>
    </location>
</feature>
<dbReference type="PANTHER" id="PTHR30561">
    <property type="entry name" value="SMR FAMILY PROTON-DEPENDENT DRUG EFFLUX TRANSPORTER SUGE"/>
    <property type="match status" value="1"/>
</dbReference>
<feature type="transmembrane region" description="Helical" evidence="7">
    <location>
        <begin position="87"/>
        <end position="106"/>
    </location>
</feature>
<dbReference type="GO" id="GO:0005886">
    <property type="term" value="C:plasma membrane"/>
    <property type="evidence" value="ECO:0007669"/>
    <property type="project" value="UniProtKB-SubCell"/>
</dbReference>
<dbReference type="InterPro" id="IPR000390">
    <property type="entry name" value="Small_drug/metabolite_transptr"/>
</dbReference>
<dbReference type="Gene3D" id="1.10.3730.20">
    <property type="match status" value="1"/>
</dbReference>
<keyword evidence="2" id="KW-0813">Transport</keyword>
<evidence type="ECO:0000256" key="1">
    <source>
        <dbReference type="ARBA" id="ARBA00004651"/>
    </source>
</evidence>
<keyword evidence="4 7" id="KW-0812">Transmembrane</keyword>
<dbReference type="InterPro" id="IPR037185">
    <property type="entry name" value="EmrE-like"/>
</dbReference>
<evidence type="ECO:0000256" key="3">
    <source>
        <dbReference type="ARBA" id="ARBA00022475"/>
    </source>
</evidence>
<dbReference type="AlphaFoldDB" id="A0A645ERF4"/>
<feature type="transmembrane region" description="Helical" evidence="7">
    <location>
        <begin position="34"/>
        <end position="55"/>
    </location>
</feature>
<dbReference type="Pfam" id="PF00893">
    <property type="entry name" value="Multi_Drug_Res"/>
    <property type="match status" value="1"/>
</dbReference>
<sequence length="109" mass="11724">MAVEWIYLLAAGILEPCWVITLEKSDRFRKLSWAAATVVIMAVSLYLLSLAMAVIGPGTSYAVWTGIGAILTMILGIVIYEEPAKLIRIFFILLIVAGVVGINLVSGVA</sequence>
<dbReference type="PANTHER" id="PTHR30561:SF0">
    <property type="entry name" value="GUANIDINIUM EXPORTER"/>
    <property type="match status" value="1"/>
</dbReference>
<name>A0A645ERF4_9ZZZZ</name>
<comment type="subcellular location">
    <subcellularLocation>
        <location evidence="1">Cell membrane</location>
        <topology evidence="1">Multi-pass membrane protein</topology>
    </subcellularLocation>
</comment>
<comment type="caution">
    <text evidence="8">The sequence shown here is derived from an EMBL/GenBank/DDBJ whole genome shotgun (WGS) entry which is preliminary data.</text>
</comment>
<evidence type="ECO:0000313" key="8">
    <source>
        <dbReference type="EMBL" id="MPN04601.1"/>
    </source>
</evidence>
<proteinExistence type="predicted"/>
<dbReference type="SUPFAM" id="SSF103481">
    <property type="entry name" value="Multidrug resistance efflux transporter EmrE"/>
    <property type="match status" value="1"/>
</dbReference>
<keyword evidence="3" id="KW-1003">Cell membrane</keyword>
<keyword evidence="6 7" id="KW-0472">Membrane</keyword>
<accession>A0A645ERF4</accession>
<reference evidence="8" key="1">
    <citation type="submission" date="2019-08" db="EMBL/GenBank/DDBJ databases">
        <authorList>
            <person name="Kucharzyk K."/>
            <person name="Murdoch R.W."/>
            <person name="Higgins S."/>
            <person name="Loffler F."/>
        </authorList>
    </citation>
    <scope>NUCLEOTIDE SEQUENCE</scope>
</reference>